<dbReference type="GO" id="GO:0030599">
    <property type="term" value="F:pectinesterase activity"/>
    <property type="evidence" value="ECO:0007669"/>
    <property type="project" value="UniProtKB-EC"/>
</dbReference>
<dbReference type="InterPro" id="IPR011050">
    <property type="entry name" value="Pectin_lyase_fold/virulence"/>
</dbReference>
<reference evidence="11" key="1">
    <citation type="submission" date="2023-03" db="EMBL/GenBank/DDBJ databases">
        <authorList>
            <person name="Julca I."/>
        </authorList>
    </citation>
    <scope>NUCLEOTIDE SEQUENCE</scope>
</reference>
<comment type="similarity">
    <text evidence="2">In the N-terminal section; belongs to the PMEI family.</text>
</comment>
<proteinExistence type="inferred from homology"/>
<dbReference type="SUPFAM" id="SSF51126">
    <property type="entry name" value="Pectin lyase-like"/>
    <property type="match status" value="1"/>
</dbReference>
<evidence type="ECO:0000259" key="10">
    <source>
        <dbReference type="SMART" id="SM00856"/>
    </source>
</evidence>
<evidence type="ECO:0000256" key="4">
    <source>
        <dbReference type="ARBA" id="ARBA00022801"/>
    </source>
</evidence>
<organism evidence="11 12">
    <name type="scientific">Oldenlandia corymbosa var. corymbosa</name>
    <dbReference type="NCBI Taxonomy" id="529605"/>
    <lineage>
        <taxon>Eukaryota</taxon>
        <taxon>Viridiplantae</taxon>
        <taxon>Streptophyta</taxon>
        <taxon>Embryophyta</taxon>
        <taxon>Tracheophyta</taxon>
        <taxon>Spermatophyta</taxon>
        <taxon>Magnoliopsida</taxon>
        <taxon>eudicotyledons</taxon>
        <taxon>Gunneridae</taxon>
        <taxon>Pentapetalae</taxon>
        <taxon>asterids</taxon>
        <taxon>lamiids</taxon>
        <taxon>Gentianales</taxon>
        <taxon>Rubiaceae</taxon>
        <taxon>Rubioideae</taxon>
        <taxon>Spermacoceae</taxon>
        <taxon>Hedyotis-Oldenlandia complex</taxon>
        <taxon>Oldenlandia</taxon>
    </lineage>
</organism>
<dbReference type="PANTHER" id="PTHR31707">
    <property type="entry name" value="PECTINESTERASE"/>
    <property type="match status" value="1"/>
</dbReference>
<keyword evidence="6" id="KW-0961">Cell wall biogenesis/degradation</keyword>
<keyword evidence="5" id="KW-0063">Aspartyl esterase</keyword>
<name>A0AAV1DC04_OLDCO</name>
<evidence type="ECO:0000256" key="5">
    <source>
        <dbReference type="ARBA" id="ARBA00023085"/>
    </source>
</evidence>
<gene>
    <name evidence="11" type="ORF">OLC1_LOCUS14101</name>
</gene>
<dbReference type="GO" id="GO:0004857">
    <property type="term" value="F:enzyme inhibitor activity"/>
    <property type="evidence" value="ECO:0007669"/>
    <property type="project" value="InterPro"/>
</dbReference>
<evidence type="ECO:0000313" key="11">
    <source>
        <dbReference type="EMBL" id="CAI9105394.1"/>
    </source>
</evidence>
<feature type="domain" description="Pectinesterase inhibitor" evidence="10">
    <location>
        <begin position="30"/>
        <end position="186"/>
    </location>
</feature>
<dbReference type="InterPro" id="IPR000070">
    <property type="entry name" value="Pectinesterase_cat"/>
</dbReference>
<dbReference type="InterPro" id="IPR035513">
    <property type="entry name" value="Invertase/methylesterase_inhib"/>
</dbReference>
<comment type="similarity">
    <text evidence="3">In the C-terminal section; belongs to the pectinesterase family.</text>
</comment>
<keyword evidence="12" id="KW-1185">Reference proteome</keyword>
<dbReference type="SUPFAM" id="SSF101148">
    <property type="entry name" value="Plant invertase/pectin methylesterase inhibitor"/>
    <property type="match status" value="1"/>
</dbReference>
<keyword evidence="4" id="KW-0378">Hydrolase</keyword>
<dbReference type="CDD" id="cd15798">
    <property type="entry name" value="PMEI-like_3"/>
    <property type="match status" value="1"/>
</dbReference>
<dbReference type="Gene3D" id="1.20.140.40">
    <property type="entry name" value="Invertase/pectin methylesterase inhibitor family protein"/>
    <property type="match status" value="1"/>
</dbReference>
<sequence length="353" mass="38918">MVELVPHRQLSGHFFATISCILIIVLSNAVVPTSAARVCKSTSNPALCDSLTVPKGNSGNVYDSGRHYVRESLISTDKYLSLIDKYLKHPDGLSVAEIRALQDCRLLIQLSKDFFLNSFKVVNKTSKVLPTLDADDVQTKLSACLTNTQTCLDGLQQAPLKSSGVRTEIVDPLSSDAKIFQLSLDSFTKGWVPEKRKIPPRPHAPRKLPPLPHGHRPKISEHHREVYETVVSNRKLLQSNSDETVQIRDIAIVSQDGTEQYMTVSDAVAMAPLDSNSTTGYYLVYVMAGVYNEIVSIGKDQKYVMIIGDGIDKTVITGNRSVTDGYTTYNTSTFGGLLFTISRPRLDQNLSSI</sequence>
<dbReference type="SMART" id="SM00856">
    <property type="entry name" value="PMEI"/>
    <property type="match status" value="1"/>
</dbReference>
<evidence type="ECO:0000256" key="2">
    <source>
        <dbReference type="ARBA" id="ARBA00006027"/>
    </source>
</evidence>
<evidence type="ECO:0000256" key="9">
    <source>
        <dbReference type="SAM" id="Phobius"/>
    </source>
</evidence>
<dbReference type="Gene3D" id="2.160.20.10">
    <property type="entry name" value="Single-stranded right-handed beta-helix, Pectin lyase-like"/>
    <property type="match status" value="1"/>
</dbReference>
<keyword evidence="9" id="KW-1133">Transmembrane helix</keyword>
<keyword evidence="9" id="KW-0472">Membrane</keyword>
<dbReference type="InterPro" id="IPR012334">
    <property type="entry name" value="Pectin_lyas_fold"/>
</dbReference>
<accession>A0AAV1DC04</accession>
<comment type="pathway">
    <text evidence="1">Glycan metabolism; pectin degradation; 2-dehydro-3-deoxy-D-gluconate from pectin: step 1/5.</text>
</comment>
<dbReference type="Pfam" id="PF01095">
    <property type="entry name" value="Pectinesterase"/>
    <property type="match status" value="1"/>
</dbReference>
<dbReference type="Pfam" id="PF04043">
    <property type="entry name" value="PMEI"/>
    <property type="match status" value="1"/>
</dbReference>
<feature type="region of interest" description="Disordered" evidence="8">
    <location>
        <begin position="194"/>
        <end position="218"/>
    </location>
</feature>
<comment type="catalytic activity">
    <reaction evidence="7">
        <text>[(1-&gt;4)-alpha-D-galacturonosyl methyl ester](n) + n H2O = [(1-&gt;4)-alpha-D-galacturonosyl](n) + n methanol + n H(+)</text>
        <dbReference type="Rhea" id="RHEA:22380"/>
        <dbReference type="Rhea" id="RHEA-COMP:14570"/>
        <dbReference type="Rhea" id="RHEA-COMP:14573"/>
        <dbReference type="ChEBI" id="CHEBI:15377"/>
        <dbReference type="ChEBI" id="CHEBI:15378"/>
        <dbReference type="ChEBI" id="CHEBI:17790"/>
        <dbReference type="ChEBI" id="CHEBI:140522"/>
        <dbReference type="ChEBI" id="CHEBI:140523"/>
        <dbReference type="EC" id="3.1.1.11"/>
    </reaction>
</comment>
<evidence type="ECO:0000313" key="12">
    <source>
        <dbReference type="Proteomes" id="UP001161247"/>
    </source>
</evidence>
<dbReference type="AlphaFoldDB" id="A0AAV1DC04"/>
<dbReference type="EMBL" id="OX459122">
    <property type="protein sequence ID" value="CAI9105394.1"/>
    <property type="molecule type" value="Genomic_DNA"/>
</dbReference>
<protein>
    <submittedName>
        <fullName evidence="11">OLC1v1004305C1</fullName>
    </submittedName>
</protein>
<dbReference type="InterPro" id="IPR006501">
    <property type="entry name" value="Pectinesterase_inhib_dom"/>
</dbReference>
<evidence type="ECO:0000256" key="1">
    <source>
        <dbReference type="ARBA" id="ARBA00005184"/>
    </source>
</evidence>
<evidence type="ECO:0000256" key="7">
    <source>
        <dbReference type="ARBA" id="ARBA00047928"/>
    </source>
</evidence>
<evidence type="ECO:0000256" key="3">
    <source>
        <dbReference type="ARBA" id="ARBA00007786"/>
    </source>
</evidence>
<evidence type="ECO:0000256" key="8">
    <source>
        <dbReference type="SAM" id="MobiDB-lite"/>
    </source>
</evidence>
<feature type="transmembrane region" description="Helical" evidence="9">
    <location>
        <begin position="12"/>
        <end position="31"/>
    </location>
</feature>
<dbReference type="GO" id="GO:0042545">
    <property type="term" value="P:cell wall modification"/>
    <property type="evidence" value="ECO:0007669"/>
    <property type="project" value="InterPro"/>
</dbReference>
<evidence type="ECO:0000256" key="6">
    <source>
        <dbReference type="ARBA" id="ARBA00023316"/>
    </source>
</evidence>
<keyword evidence="9" id="KW-0812">Transmembrane</keyword>
<dbReference type="Proteomes" id="UP001161247">
    <property type="component" value="Chromosome 5"/>
</dbReference>